<dbReference type="InterPro" id="IPR052515">
    <property type="entry name" value="Gfo/Idh/MocA_Oxidoreductase"/>
</dbReference>
<organism evidence="4 5">
    <name type="scientific">Jeotgalibacillus terrae</name>
    <dbReference type="NCBI Taxonomy" id="587735"/>
    <lineage>
        <taxon>Bacteria</taxon>
        <taxon>Bacillati</taxon>
        <taxon>Bacillota</taxon>
        <taxon>Bacilli</taxon>
        <taxon>Bacillales</taxon>
        <taxon>Caryophanaceae</taxon>
        <taxon>Jeotgalibacillus</taxon>
    </lineage>
</organism>
<dbReference type="RefSeq" id="WP_204730453.1">
    <property type="nucleotide sequence ID" value="NZ_JAFBDK010000017.1"/>
</dbReference>
<proteinExistence type="inferred from homology"/>
<dbReference type="PANTHER" id="PTHR43249:SF1">
    <property type="entry name" value="D-GLUCOSIDE 3-DEHYDROGENASE"/>
    <property type="match status" value="1"/>
</dbReference>
<sequence>MKELSIGIIGLGAIGQRLIPSFEQHEGFTVSAISDVNKDLMKQTTEKHGLKAIHYTNAEEMIEYGSLDAVYIAVPPKYHHHYALLAAKRGIAILCEKPLANSTEEAEAMAAAVKEAKVINAIHFPLHYSQEVALLKEKLSSIGEIVRIELTMRFETWPRFWQRNDWIAKHEQGGFIREITPHFIQLTHRLFGKIAIMSNETLYPENEELSETSIIALGNAGHVPILINGHSGIGMKDDLTYRIYGTKGVLSLDQWSELKHATADQPLQLIQERSVSASETLLTSFHQSILTGEPVNLITFEEGTAVQKVFEELLKK</sequence>
<dbReference type="Gene3D" id="3.40.50.720">
    <property type="entry name" value="NAD(P)-binding Rossmann-like Domain"/>
    <property type="match status" value="1"/>
</dbReference>
<dbReference type="Pfam" id="PF01408">
    <property type="entry name" value="GFO_IDH_MocA"/>
    <property type="match status" value="1"/>
</dbReference>
<comment type="similarity">
    <text evidence="1">Belongs to the Gfo/Idh/MocA family.</text>
</comment>
<gene>
    <name evidence="4" type="ORF">ACFS5P_09135</name>
</gene>
<evidence type="ECO:0000313" key="4">
    <source>
        <dbReference type="EMBL" id="MFD2912040.1"/>
    </source>
</evidence>
<dbReference type="InterPro" id="IPR004104">
    <property type="entry name" value="Gfo/Idh/MocA-like_OxRdtase_C"/>
</dbReference>
<dbReference type="EMBL" id="JBHUPG010000017">
    <property type="protein sequence ID" value="MFD2912040.1"/>
    <property type="molecule type" value="Genomic_DNA"/>
</dbReference>
<protein>
    <submittedName>
        <fullName evidence="4">Gfo/Idh/MocA family protein</fullName>
    </submittedName>
</protein>
<comment type="caution">
    <text evidence="4">The sequence shown here is derived from an EMBL/GenBank/DDBJ whole genome shotgun (WGS) entry which is preliminary data.</text>
</comment>
<dbReference type="Gene3D" id="3.30.360.10">
    <property type="entry name" value="Dihydrodipicolinate Reductase, domain 2"/>
    <property type="match status" value="1"/>
</dbReference>
<accession>A0ABW5ZHL8</accession>
<dbReference type="PANTHER" id="PTHR43249">
    <property type="entry name" value="UDP-N-ACETYL-2-AMINO-2-DEOXY-D-GLUCURONATE OXIDASE"/>
    <property type="match status" value="1"/>
</dbReference>
<evidence type="ECO:0000256" key="1">
    <source>
        <dbReference type="ARBA" id="ARBA00010928"/>
    </source>
</evidence>
<name>A0ABW5ZHL8_9BACL</name>
<evidence type="ECO:0000313" key="5">
    <source>
        <dbReference type="Proteomes" id="UP001597561"/>
    </source>
</evidence>
<dbReference type="Pfam" id="PF02894">
    <property type="entry name" value="GFO_IDH_MocA_C"/>
    <property type="match status" value="1"/>
</dbReference>
<evidence type="ECO:0000259" key="3">
    <source>
        <dbReference type="Pfam" id="PF02894"/>
    </source>
</evidence>
<dbReference type="SUPFAM" id="SSF51735">
    <property type="entry name" value="NAD(P)-binding Rossmann-fold domains"/>
    <property type="match status" value="1"/>
</dbReference>
<keyword evidence="5" id="KW-1185">Reference proteome</keyword>
<dbReference type="SUPFAM" id="SSF55347">
    <property type="entry name" value="Glyceraldehyde-3-phosphate dehydrogenase-like, C-terminal domain"/>
    <property type="match status" value="1"/>
</dbReference>
<dbReference type="InterPro" id="IPR000683">
    <property type="entry name" value="Gfo/Idh/MocA-like_OxRdtase_N"/>
</dbReference>
<feature type="domain" description="Gfo/Idh/MocA-like oxidoreductase N-terminal" evidence="2">
    <location>
        <begin position="5"/>
        <end position="119"/>
    </location>
</feature>
<feature type="domain" description="Gfo/Idh/MocA-like oxidoreductase C-terminal" evidence="3">
    <location>
        <begin position="141"/>
        <end position="311"/>
    </location>
</feature>
<dbReference type="InterPro" id="IPR036291">
    <property type="entry name" value="NAD(P)-bd_dom_sf"/>
</dbReference>
<dbReference type="Proteomes" id="UP001597561">
    <property type="component" value="Unassembled WGS sequence"/>
</dbReference>
<reference evidence="5" key="1">
    <citation type="journal article" date="2019" name="Int. J. Syst. Evol. Microbiol.">
        <title>The Global Catalogue of Microorganisms (GCM) 10K type strain sequencing project: providing services to taxonomists for standard genome sequencing and annotation.</title>
        <authorList>
            <consortium name="The Broad Institute Genomics Platform"/>
            <consortium name="The Broad Institute Genome Sequencing Center for Infectious Disease"/>
            <person name="Wu L."/>
            <person name="Ma J."/>
        </authorList>
    </citation>
    <scope>NUCLEOTIDE SEQUENCE [LARGE SCALE GENOMIC DNA]</scope>
    <source>
        <strain evidence="5">KCTC 13528</strain>
    </source>
</reference>
<evidence type="ECO:0000259" key="2">
    <source>
        <dbReference type="Pfam" id="PF01408"/>
    </source>
</evidence>